<dbReference type="CDD" id="cd01483">
    <property type="entry name" value="E1_enzyme_family"/>
    <property type="match status" value="1"/>
</dbReference>
<dbReference type="SUPFAM" id="SSF69572">
    <property type="entry name" value="Activating enzymes of the ubiquitin-like proteins"/>
    <property type="match status" value="1"/>
</dbReference>
<protein>
    <submittedName>
        <fullName evidence="2">PRTRC system ThiF family protein</fullName>
    </submittedName>
</protein>
<dbReference type="PANTHER" id="PTHR10953">
    <property type="entry name" value="UBIQUITIN-ACTIVATING ENZYME E1"/>
    <property type="match status" value="1"/>
</dbReference>
<accession>A0ABY1ZML3</accession>
<comment type="caution">
    <text evidence="2">The sequence shown here is derived from an EMBL/GenBank/DDBJ whole genome shotgun (WGS) entry which is preliminary data.</text>
</comment>
<dbReference type="InterPro" id="IPR035985">
    <property type="entry name" value="Ubiquitin-activating_enz"/>
</dbReference>
<dbReference type="InterPro" id="IPR000594">
    <property type="entry name" value="ThiF_NAD_FAD-bd"/>
</dbReference>
<reference evidence="2 3" key="1">
    <citation type="submission" date="2019-02" db="EMBL/GenBank/DDBJ databases">
        <title>Marinobacter halodurans sp. nov., a marine bacterium isolated from sea tidal flat.</title>
        <authorList>
            <person name="Yoo Y."/>
            <person name="Lee D.W."/>
            <person name="Kim B.S."/>
            <person name="Kim J.-J."/>
        </authorList>
    </citation>
    <scope>NUCLEOTIDE SEQUENCE [LARGE SCALE GENOMIC DNA]</scope>
    <source>
        <strain evidence="2 3">YJ-S3-2</strain>
    </source>
</reference>
<gene>
    <name evidence="2" type="ORF">EZI54_07425</name>
</gene>
<dbReference type="PANTHER" id="PTHR10953:SF102">
    <property type="entry name" value="ADENYLYLTRANSFERASE AND SULFURTRANSFERASE MOCS3"/>
    <property type="match status" value="1"/>
</dbReference>
<dbReference type="InterPro" id="IPR022500">
    <property type="entry name" value="PRTRC_ThiF"/>
</dbReference>
<dbReference type="NCBIfam" id="TIGR03736">
    <property type="entry name" value="PRTRC_ThiF"/>
    <property type="match status" value="1"/>
</dbReference>
<dbReference type="RefSeq" id="WP_131480583.1">
    <property type="nucleotide sequence ID" value="NZ_SJDL01000008.1"/>
</dbReference>
<evidence type="ECO:0000313" key="2">
    <source>
        <dbReference type="EMBL" id="TBW57482.1"/>
    </source>
</evidence>
<feature type="domain" description="THIF-type NAD/FAD binding fold" evidence="1">
    <location>
        <begin position="15"/>
        <end position="204"/>
    </location>
</feature>
<proteinExistence type="predicted"/>
<evidence type="ECO:0000313" key="3">
    <source>
        <dbReference type="Proteomes" id="UP000313645"/>
    </source>
</evidence>
<sequence length="258" mass="27810">MSNTASTRALPETWMTSSRELNVLLIGAGGNGSEMVDGLMRIHQAMIALGGHGLNVTVADGDEVEPSNIVRQRFYPHEIGMMKSDALIHRANMLMGTSWSSHASYLAEADIKKLPLHQIDLIITAVDNLAVRQWVATEGTEAFVGCRTLWCDMGCDQDQGQVVIGELSGNTTKSRVPNAAALFPSMMTNESQPQTPSCGAAESLSRQDLMINQQVAASATNLLWKAIRKGHLPYNGAMIDLGTGLTQAIPFMPLEESA</sequence>
<dbReference type="Pfam" id="PF00899">
    <property type="entry name" value="ThiF"/>
    <property type="match status" value="1"/>
</dbReference>
<dbReference type="Gene3D" id="3.40.50.720">
    <property type="entry name" value="NAD(P)-binding Rossmann-like Domain"/>
    <property type="match status" value="1"/>
</dbReference>
<organism evidence="2 3">
    <name type="scientific">Marinobacter halodurans</name>
    <dbReference type="NCBI Taxonomy" id="2528979"/>
    <lineage>
        <taxon>Bacteria</taxon>
        <taxon>Pseudomonadati</taxon>
        <taxon>Pseudomonadota</taxon>
        <taxon>Gammaproteobacteria</taxon>
        <taxon>Pseudomonadales</taxon>
        <taxon>Marinobacteraceae</taxon>
        <taxon>Marinobacter</taxon>
    </lineage>
</organism>
<dbReference type="InterPro" id="IPR045886">
    <property type="entry name" value="ThiF/MoeB/HesA"/>
</dbReference>
<dbReference type="Proteomes" id="UP000313645">
    <property type="component" value="Unassembled WGS sequence"/>
</dbReference>
<dbReference type="EMBL" id="SJDL01000008">
    <property type="protein sequence ID" value="TBW57482.1"/>
    <property type="molecule type" value="Genomic_DNA"/>
</dbReference>
<evidence type="ECO:0000259" key="1">
    <source>
        <dbReference type="Pfam" id="PF00899"/>
    </source>
</evidence>
<keyword evidence="3" id="KW-1185">Reference proteome</keyword>
<name>A0ABY1ZML3_9GAMM</name>